<keyword evidence="2" id="KW-1185">Reference proteome</keyword>
<dbReference type="AlphaFoldDB" id="A0A4S4N985"/>
<name>A0A4S4N985_9RHOB</name>
<proteinExistence type="predicted"/>
<evidence type="ECO:0008006" key="3">
    <source>
        <dbReference type="Google" id="ProtNLM"/>
    </source>
</evidence>
<organism evidence="1 2">
    <name type="scientific">Aliishimia ponticola</name>
    <dbReference type="NCBI Taxonomy" id="2499833"/>
    <lineage>
        <taxon>Bacteria</taxon>
        <taxon>Pseudomonadati</taxon>
        <taxon>Pseudomonadota</taxon>
        <taxon>Alphaproteobacteria</taxon>
        <taxon>Rhodobacterales</taxon>
        <taxon>Paracoccaceae</taxon>
        <taxon>Aliishimia</taxon>
    </lineage>
</organism>
<accession>A0A4S4N985</accession>
<gene>
    <name evidence="1" type="ORF">E4Z66_12025</name>
</gene>
<reference evidence="1 2" key="1">
    <citation type="submission" date="2019-04" db="EMBL/GenBank/DDBJ databases">
        <title>Shimia ponticola sp. nov., isolated from seawater.</title>
        <authorList>
            <person name="Kim Y.-O."/>
            <person name="Yoon J.-H."/>
        </authorList>
    </citation>
    <scope>NUCLEOTIDE SEQUENCE [LARGE SCALE GENOMIC DNA]</scope>
    <source>
        <strain evidence="1 2">MYP11</strain>
    </source>
</reference>
<sequence length="110" mass="12453">MDLPSGVSADLQEVLIDTVGSETWIRFRFIAPKIARDSDSAPDFAMLEPDFSHLCVNLAVPYLQNYELEPDKVVISMSDRAVKFGLSDPDATQYFEQFRVEKGDCIWEGF</sequence>
<dbReference type="EMBL" id="SRKY01000003">
    <property type="protein sequence ID" value="THH35804.1"/>
    <property type="molecule type" value="Genomic_DNA"/>
</dbReference>
<evidence type="ECO:0000313" key="2">
    <source>
        <dbReference type="Proteomes" id="UP000306602"/>
    </source>
</evidence>
<protein>
    <recommendedName>
        <fullName evidence="3">Acetolactate synthase</fullName>
    </recommendedName>
</protein>
<comment type="caution">
    <text evidence="1">The sequence shown here is derived from an EMBL/GenBank/DDBJ whole genome shotgun (WGS) entry which is preliminary data.</text>
</comment>
<dbReference type="Pfam" id="PF20107">
    <property type="entry name" value="DUF6497"/>
    <property type="match status" value="1"/>
</dbReference>
<evidence type="ECO:0000313" key="1">
    <source>
        <dbReference type="EMBL" id="THH35804.1"/>
    </source>
</evidence>
<dbReference type="InterPro" id="IPR045467">
    <property type="entry name" value="DUF6497"/>
</dbReference>
<dbReference type="Proteomes" id="UP000306602">
    <property type="component" value="Unassembled WGS sequence"/>
</dbReference>
<dbReference type="OrthoDB" id="7862028at2"/>